<dbReference type="Proteomes" id="UP000233100">
    <property type="component" value="Chromosome 7"/>
</dbReference>
<keyword evidence="1" id="KW-0472">Membrane</keyword>
<reference evidence="2" key="2">
    <citation type="submission" date="2025-08" db="UniProtKB">
        <authorList>
            <consortium name="Ensembl"/>
        </authorList>
    </citation>
    <scope>IDENTIFICATION</scope>
</reference>
<dbReference type="AlphaFoldDB" id="A0A7N9CAU7"/>
<keyword evidence="1" id="KW-0812">Transmembrane</keyword>
<accession>A0A7N9CAU7</accession>
<sequence>MWASLRMSVGTLIHFSLHTAMVGSLIFSTPNSVFIQKGKRLLTMADSQILMHLRPI</sequence>
<evidence type="ECO:0000313" key="2">
    <source>
        <dbReference type="Ensembl" id="ENSMFAP00000049105.1"/>
    </source>
</evidence>
<reference evidence="2" key="3">
    <citation type="submission" date="2025-09" db="UniProtKB">
        <authorList>
            <consortium name="Ensembl"/>
        </authorList>
    </citation>
    <scope>IDENTIFICATION</scope>
</reference>
<protein>
    <submittedName>
        <fullName evidence="2">Uncharacterized protein</fullName>
    </submittedName>
</protein>
<keyword evidence="3" id="KW-1185">Reference proteome</keyword>
<evidence type="ECO:0000313" key="3">
    <source>
        <dbReference type="Proteomes" id="UP000233100"/>
    </source>
</evidence>
<organism evidence="2 3">
    <name type="scientific">Macaca fascicularis</name>
    <name type="common">Crab-eating macaque</name>
    <name type="synonym">Cynomolgus monkey</name>
    <dbReference type="NCBI Taxonomy" id="9541"/>
    <lineage>
        <taxon>Eukaryota</taxon>
        <taxon>Metazoa</taxon>
        <taxon>Chordata</taxon>
        <taxon>Craniata</taxon>
        <taxon>Vertebrata</taxon>
        <taxon>Euteleostomi</taxon>
        <taxon>Mammalia</taxon>
        <taxon>Eutheria</taxon>
        <taxon>Euarchontoglires</taxon>
        <taxon>Primates</taxon>
        <taxon>Haplorrhini</taxon>
        <taxon>Catarrhini</taxon>
        <taxon>Cercopithecidae</taxon>
        <taxon>Cercopithecinae</taxon>
        <taxon>Macaca</taxon>
    </lineage>
</organism>
<feature type="transmembrane region" description="Helical" evidence="1">
    <location>
        <begin position="12"/>
        <end position="34"/>
    </location>
</feature>
<name>A0A7N9CAU7_MACFA</name>
<keyword evidence="1" id="KW-1133">Transmembrane helix</keyword>
<proteinExistence type="predicted"/>
<reference evidence="2 3" key="1">
    <citation type="submission" date="2013-03" db="EMBL/GenBank/DDBJ databases">
        <authorList>
            <person name="Warren W."/>
            <person name="Wilson R.K."/>
        </authorList>
    </citation>
    <scope>NUCLEOTIDE SEQUENCE</scope>
</reference>
<dbReference type="Ensembl" id="ENSMFAT00000083915.1">
    <property type="protein sequence ID" value="ENSMFAP00000049105.1"/>
    <property type="gene ID" value="ENSMFAG00000058146.1"/>
</dbReference>
<evidence type="ECO:0000256" key="1">
    <source>
        <dbReference type="SAM" id="Phobius"/>
    </source>
</evidence>